<protein>
    <recommendedName>
        <fullName evidence="4">DUF4369 domain-containing protein</fullName>
    </recommendedName>
</protein>
<dbReference type="OrthoDB" id="2583024at2"/>
<evidence type="ECO:0008006" key="4">
    <source>
        <dbReference type="Google" id="ProtNLM"/>
    </source>
</evidence>
<feature type="signal peptide" evidence="1">
    <location>
        <begin position="1"/>
        <end position="21"/>
    </location>
</feature>
<dbReference type="STRING" id="1120989.SAMN02745227_01978"/>
<keyword evidence="3" id="KW-1185">Reference proteome</keyword>
<dbReference type="RefSeq" id="WP_072908379.1">
    <property type="nucleotide sequence ID" value="NZ_FRAI01000028.1"/>
</dbReference>
<organism evidence="2 3">
    <name type="scientific">Anaerobranca californiensis DSM 14826</name>
    <dbReference type="NCBI Taxonomy" id="1120989"/>
    <lineage>
        <taxon>Bacteria</taxon>
        <taxon>Bacillati</taxon>
        <taxon>Bacillota</taxon>
        <taxon>Clostridia</taxon>
        <taxon>Eubacteriales</taxon>
        <taxon>Proteinivoracaceae</taxon>
        <taxon>Anaerobranca</taxon>
    </lineage>
</organism>
<name>A0A1M6R973_9FIRM</name>
<reference evidence="3" key="1">
    <citation type="submission" date="2016-11" db="EMBL/GenBank/DDBJ databases">
        <authorList>
            <person name="Varghese N."/>
            <person name="Submissions S."/>
        </authorList>
    </citation>
    <scope>NUCLEOTIDE SEQUENCE [LARGE SCALE GENOMIC DNA]</scope>
    <source>
        <strain evidence="3">DSM 14826</strain>
    </source>
</reference>
<evidence type="ECO:0000313" key="3">
    <source>
        <dbReference type="Proteomes" id="UP000243547"/>
    </source>
</evidence>
<dbReference type="AlphaFoldDB" id="A0A1M6R973"/>
<accession>A0A1M6R973</accession>
<evidence type="ECO:0000256" key="1">
    <source>
        <dbReference type="SAM" id="SignalP"/>
    </source>
</evidence>
<sequence length="265" mass="30550">MKIKKLLLFVFIFLLSFNVGGCSTSKGVSGEVIELSFADTISFDQIKKLDGKTVRIIGFMSTTSPLDGSYFYLQNMPYQSCPFCVPNTNVLANTIAVYAPKGQKFSFTDLPIKVTGRIKVEDVFDQLGYFYNYRIVDAQIERANPQSLNREIRIYTELVEKGFVDAFIDILEKVDRAVRHHLYSIDKGELERIELEKFEQLHQMFIGLNIDDYQDIIEVIDKLEDITKKVNRYIEEGNWGELNLLSKSLEEVFDGFLIWLTKPSF</sequence>
<dbReference type="EMBL" id="FRAI01000028">
    <property type="protein sequence ID" value="SHK29015.1"/>
    <property type="molecule type" value="Genomic_DNA"/>
</dbReference>
<feature type="chain" id="PRO_5038355816" description="DUF4369 domain-containing protein" evidence="1">
    <location>
        <begin position="22"/>
        <end position="265"/>
    </location>
</feature>
<proteinExistence type="predicted"/>
<evidence type="ECO:0000313" key="2">
    <source>
        <dbReference type="EMBL" id="SHK29015.1"/>
    </source>
</evidence>
<gene>
    <name evidence="2" type="ORF">SAMN02745227_01978</name>
</gene>
<keyword evidence="1" id="KW-0732">Signal</keyword>
<dbReference type="Proteomes" id="UP000243547">
    <property type="component" value="Unassembled WGS sequence"/>
</dbReference>
<dbReference type="Gene3D" id="2.40.50.870">
    <property type="entry name" value="Protein of unknown function (DUF3299)"/>
    <property type="match status" value="1"/>
</dbReference>